<dbReference type="InterPro" id="IPR000172">
    <property type="entry name" value="GMC_OxRdtase_N"/>
</dbReference>
<protein>
    <submittedName>
        <fullName evidence="12">Glucose-methanol-choline (Gmc) oxidoreductase</fullName>
    </submittedName>
</protein>
<name>A0A9W9ESB7_9EURO</name>
<comment type="caution">
    <text evidence="12">The sequence shown here is derived from an EMBL/GenBank/DDBJ whole genome shotgun (WGS) entry which is preliminary data.</text>
</comment>
<reference evidence="12" key="2">
    <citation type="journal article" date="2023" name="IMA Fungus">
        <title>Comparative genomic study of the Penicillium genus elucidates a diverse pangenome and 15 lateral gene transfer events.</title>
        <authorList>
            <person name="Petersen C."/>
            <person name="Sorensen T."/>
            <person name="Nielsen M.R."/>
            <person name="Sondergaard T.E."/>
            <person name="Sorensen J.L."/>
            <person name="Fitzpatrick D.A."/>
            <person name="Frisvad J.C."/>
            <person name="Nielsen K.L."/>
        </authorList>
    </citation>
    <scope>NUCLEOTIDE SEQUENCE</scope>
    <source>
        <strain evidence="12">IBT 34128</strain>
    </source>
</reference>
<dbReference type="SUPFAM" id="SSF54373">
    <property type="entry name" value="FAD-linked reductases, C-terminal domain"/>
    <property type="match status" value="1"/>
</dbReference>
<dbReference type="Pfam" id="PF00732">
    <property type="entry name" value="GMC_oxred_N"/>
    <property type="match status" value="1"/>
</dbReference>
<dbReference type="Gene3D" id="3.30.560.10">
    <property type="entry name" value="Glucose Oxidase, domain 3"/>
    <property type="match status" value="2"/>
</dbReference>
<dbReference type="RefSeq" id="XP_056509091.1">
    <property type="nucleotide sequence ID" value="XM_056658798.1"/>
</dbReference>
<dbReference type="PROSITE" id="PS00624">
    <property type="entry name" value="GMC_OXRED_2"/>
    <property type="match status" value="1"/>
</dbReference>
<dbReference type="Pfam" id="PF05199">
    <property type="entry name" value="GMC_oxred_C"/>
    <property type="match status" value="1"/>
</dbReference>
<dbReference type="InterPro" id="IPR036188">
    <property type="entry name" value="FAD/NAD-bd_sf"/>
</dbReference>
<evidence type="ECO:0000313" key="13">
    <source>
        <dbReference type="Proteomes" id="UP001141434"/>
    </source>
</evidence>
<dbReference type="GO" id="GO:0005737">
    <property type="term" value="C:cytoplasm"/>
    <property type="evidence" value="ECO:0007669"/>
    <property type="project" value="UniProtKB-SubCell"/>
</dbReference>
<evidence type="ECO:0000313" key="12">
    <source>
        <dbReference type="EMBL" id="KAJ5086966.1"/>
    </source>
</evidence>
<reference evidence="12" key="1">
    <citation type="submission" date="2022-11" db="EMBL/GenBank/DDBJ databases">
        <authorList>
            <person name="Petersen C."/>
        </authorList>
    </citation>
    <scope>NUCLEOTIDE SEQUENCE</scope>
    <source>
        <strain evidence="12">IBT 34128</strain>
    </source>
</reference>
<evidence type="ECO:0000256" key="7">
    <source>
        <dbReference type="ARBA" id="ARBA00022630"/>
    </source>
</evidence>
<accession>A0A9W9ESB7</accession>
<gene>
    <name evidence="12" type="ORF">NUU61_008273</name>
</gene>
<comment type="subcellular location">
    <subcellularLocation>
        <location evidence="3">Cytoplasm</location>
    </subcellularLocation>
    <subcellularLocation>
        <location evidence="2">Secreted</location>
        <location evidence="2">Cell wall</location>
    </subcellularLocation>
</comment>
<comment type="cofactor">
    <cofactor evidence="1">
        <name>FAD</name>
        <dbReference type="ChEBI" id="CHEBI:57692"/>
    </cofactor>
</comment>
<feature type="compositionally biased region" description="Gly residues" evidence="10">
    <location>
        <begin position="102"/>
        <end position="112"/>
    </location>
</feature>
<evidence type="ECO:0000259" key="11">
    <source>
        <dbReference type="PROSITE" id="PS00624"/>
    </source>
</evidence>
<evidence type="ECO:0000256" key="8">
    <source>
        <dbReference type="ARBA" id="ARBA00022827"/>
    </source>
</evidence>
<comment type="similarity">
    <text evidence="4">Belongs to the GMC oxidoreductase family.</text>
</comment>
<evidence type="ECO:0000256" key="4">
    <source>
        <dbReference type="ARBA" id="ARBA00010790"/>
    </source>
</evidence>
<keyword evidence="9" id="KW-0560">Oxidoreductase</keyword>
<dbReference type="PANTHER" id="PTHR11552">
    <property type="entry name" value="GLUCOSE-METHANOL-CHOLINE GMC OXIDOREDUCTASE"/>
    <property type="match status" value="1"/>
</dbReference>
<dbReference type="GO" id="GO:0050660">
    <property type="term" value="F:flavin adenine dinucleotide binding"/>
    <property type="evidence" value="ECO:0007669"/>
    <property type="project" value="InterPro"/>
</dbReference>
<sequence length="395" mass="41652">MSATLPSSVDYAINPNGWYALTGSELDWQLETLPQPGLNNRSQDHSAGKVLGGCSAINGLIFVPPSPAGIDARAKLGNPEWNWASLRPYLQKSYTLSPSGQPGSGSGGGGGQEADRRNSTINGPIQLTTRPYAATVDPISGLPSSAEGEYGTVASSRPNVTIVTDVTVHRILFDSGSGNISATGVEVEWNGSTATLKAAKEVILAAGAFHTPKLLEISGVGAKDRLSALGIPVVLDHTGVGENLQNHVMGILPVPLASFEKVIQSINQSSDEASAFLLLSTAPGNNAVLAIIPSYPFSRGSTHISSADADVKPTIDPRFFAHDLDLEILARHTQNLYRLISAPARQDFLHSESAPPDLDTIRMRLCESMAFTTHHSCGTTSMLPREAGGVVDQEL</sequence>
<feature type="region of interest" description="Disordered" evidence="10">
    <location>
        <begin position="94"/>
        <end position="125"/>
    </location>
</feature>
<evidence type="ECO:0000256" key="2">
    <source>
        <dbReference type="ARBA" id="ARBA00004191"/>
    </source>
</evidence>
<evidence type="ECO:0000256" key="6">
    <source>
        <dbReference type="ARBA" id="ARBA00022512"/>
    </source>
</evidence>
<evidence type="ECO:0000256" key="1">
    <source>
        <dbReference type="ARBA" id="ARBA00001974"/>
    </source>
</evidence>
<evidence type="ECO:0000256" key="3">
    <source>
        <dbReference type="ARBA" id="ARBA00004496"/>
    </source>
</evidence>
<dbReference type="SUPFAM" id="SSF51905">
    <property type="entry name" value="FAD/NAD(P)-binding domain"/>
    <property type="match status" value="1"/>
</dbReference>
<dbReference type="EMBL" id="JAPMSZ010000010">
    <property type="protein sequence ID" value="KAJ5086966.1"/>
    <property type="molecule type" value="Genomic_DNA"/>
</dbReference>
<dbReference type="PANTHER" id="PTHR11552:SF201">
    <property type="entry name" value="GLUCOSE-METHANOL-CHOLINE OXIDOREDUCTASE N-TERMINAL DOMAIN-CONTAINING PROTEIN"/>
    <property type="match status" value="1"/>
</dbReference>
<dbReference type="Proteomes" id="UP001141434">
    <property type="component" value="Unassembled WGS sequence"/>
</dbReference>
<feature type="domain" description="Glucose-methanol-choline oxidoreductase N-terminal" evidence="11">
    <location>
        <begin position="207"/>
        <end position="221"/>
    </location>
</feature>
<dbReference type="Gene3D" id="3.50.50.60">
    <property type="entry name" value="FAD/NAD(P)-binding domain"/>
    <property type="match status" value="3"/>
</dbReference>
<organism evidence="12 13">
    <name type="scientific">Penicillium alfredii</name>
    <dbReference type="NCBI Taxonomy" id="1506179"/>
    <lineage>
        <taxon>Eukaryota</taxon>
        <taxon>Fungi</taxon>
        <taxon>Dikarya</taxon>
        <taxon>Ascomycota</taxon>
        <taxon>Pezizomycotina</taxon>
        <taxon>Eurotiomycetes</taxon>
        <taxon>Eurotiomycetidae</taxon>
        <taxon>Eurotiales</taxon>
        <taxon>Aspergillaceae</taxon>
        <taxon>Penicillium</taxon>
    </lineage>
</organism>
<dbReference type="InterPro" id="IPR012132">
    <property type="entry name" value="GMC_OxRdtase"/>
</dbReference>
<keyword evidence="8" id="KW-0274">FAD</keyword>
<dbReference type="AlphaFoldDB" id="A0A9W9ESB7"/>
<keyword evidence="5" id="KW-0963">Cytoplasm</keyword>
<keyword evidence="6" id="KW-0134">Cell wall</keyword>
<dbReference type="OrthoDB" id="269227at2759"/>
<keyword evidence="13" id="KW-1185">Reference proteome</keyword>
<proteinExistence type="inferred from homology"/>
<evidence type="ECO:0000256" key="9">
    <source>
        <dbReference type="ARBA" id="ARBA00023002"/>
    </source>
</evidence>
<dbReference type="GeneID" id="81397967"/>
<keyword evidence="6" id="KW-0964">Secreted</keyword>
<dbReference type="GO" id="GO:0016614">
    <property type="term" value="F:oxidoreductase activity, acting on CH-OH group of donors"/>
    <property type="evidence" value="ECO:0007669"/>
    <property type="project" value="InterPro"/>
</dbReference>
<evidence type="ECO:0000256" key="10">
    <source>
        <dbReference type="SAM" id="MobiDB-lite"/>
    </source>
</evidence>
<evidence type="ECO:0000256" key="5">
    <source>
        <dbReference type="ARBA" id="ARBA00022490"/>
    </source>
</evidence>
<dbReference type="InterPro" id="IPR007867">
    <property type="entry name" value="GMC_OxRtase_C"/>
</dbReference>
<keyword evidence="7" id="KW-0285">Flavoprotein</keyword>